<evidence type="ECO:0000256" key="14">
    <source>
        <dbReference type="ARBA" id="ARBA00023065"/>
    </source>
</evidence>
<evidence type="ECO:0000313" key="19">
    <source>
        <dbReference type="Proteomes" id="UP000230956"/>
    </source>
</evidence>
<name>A0A2M7T5I5_9ACTN</name>
<feature type="transmembrane region" description="Helical" evidence="16">
    <location>
        <begin position="173"/>
        <end position="195"/>
    </location>
</feature>
<keyword evidence="5 16" id="KW-0812">Transmembrane</keyword>
<reference evidence="19" key="1">
    <citation type="submission" date="2017-09" db="EMBL/GenBank/DDBJ databases">
        <title>Depth-based differentiation of microbial function through sediment-hosted aquifers and enrichment of novel symbionts in the deep terrestrial subsurface.</title>
        <authorList>
            <person name="Probst A.J."/>
            <person name="Ladd B."/>
            <person name="Jarett J.K."/>
            <person name="Geller-Mcgrath D.E."/>
            <person name="Sieber C.M.K."/>
            <person name="Emerson J.B."/>
            <person name="Anantharaman K."/>
            <person name="Thomas B.C."/>
            <person name="Malmstrom R."/>
            <person name="Stieglmeier M."/>
            <person name="Klingl A."/>
            <person name="Woyke T."/>
            <person name="Ryan C.M."/>
            <person name="Banfield J.F."/>
        </authorList>
    </citation>
    <scope>NUCLEOTIDE SEQUENCE [LARGE SCALE GENOMIC DNA]</scope>
</reference>
<dbReference type="InterPro" id="IPR006121">
    <property type="entry name" value="HMA_dom"/>
</dbReference>
<keyword evidence="7" id="KW-0677">Repeat</keyword>
<gene>
    <name evidence="18" type="ORF">COY37_10205</name>
</gene>
<dbReference type="InterPro" id="IPR008250">
    <property type="entry name" value="ATPase_P-typ_transduc_dom_A_sf"/>
</dbReference>
<evidence type="ECO:0000259" key="17">
    <source>
        <dbReference type="PROSITE" id="PS50846"/>
    </source>
</evidence>
<dbReference type="PROSITE" id="PS50846">
    <property type="entry name" value="HMA_2"/>
    <property type="match status" value="1"/>
</dbReference>
<keyword evidence="6 16" id="KW-0479">Metal-binding</keyword>
<dbReference type="Pfam" id="PF00122">
    <property type="entry name" value="E1-E2_ATPase"/>
    <property type="match status" value="1"/>
</dbReference>
<keyword evidence="12 16" id="KW-1133">Transmembrane helix</keyword>
<dbReference type="NCBIfam" id="TIGR01525">
    <property type="entry name" value="ATPase-IB_hvy"/>
    <property type="match status" value="1"/>
</dbReference>
<proteinExistence type="inferred from homology"/>
<dbReference type="CDD" id="cd00371">
    <property type="entry name" value="HMA"/>
    <property type="match status" value="1"/>
</dbReference>
<evidence type="ECO:0000256" key="2">
    <source>
        <dbReference type="ARBA" id="ARBA00006024"/>
    </source>
</evidence>
<dbReference type="SUPFAM" id="SSF56784">
    <property type="entry name" value="HAD-like"/>
    <property type="match status" value="1"/>
</dbReference>
<evidence type="ECO:0000256" key="8">
    <source>
        <dbReference type="ARBA" id="ARBA00022741"/>
    </source>
</evidence>
<dbReference type="NCBIfam" id="TIGR01494">
    <property type="entry name" value="ATPase_P-type"/>
    <property type="match status" value="1"/>
</dbReference>
<evidence type="ECO:0000256" key="11">
    <source>
        <dbReference type="ARBA" id="ARBA00022967"/>
    </source>
</evidence>
<dbReference type="CDD" id="cd02094">
    <property type="entry name" value="P-type_ATPase_Cu-like"/>
    <property type="match status" value="1"/>
</dbReference>
<keyword evidence="8 16" id="KW-0547">Nucleotide-binding</keyword>
<comment type="subcellular location">
    <subcellularLocation>
        <location evidence="1">Cell membrane</location>
        <topology evidence="1">Multi-pass membrane protein</topology>
    </subcellularLocation>
</comment>
<dbReference type="FunFam" id="3.40.50.1000:FF:000031">
    <property type="entry name" value="Probable copper-transporting ATPase HMA5"/>
    <property type="match status" value="1"/>
</dbReference>
<keyword evidence="13" id="KW-0186">Copper</keyword>
<dbReference type="InterPro" id="IPR036412">
    <property type="entry name" value="HAD-like_sf"/>
</dbReference>
<feature type="transmembrane region" description="Helical" evidence="16">
    <location>
        <begin position="207"/>
        <end position="226"/>
    </location>
</feature>
<dbReference type="GO" id="GO:0005886">
    <property type="term" value="C:plasma membrane"/>
    <property type="evidence" value="ECO:0007669"/>
    <property type="project" value="UniProtKB-SubCell"/>
</dbReference>
<dbReference type="Gene3D" id="3.30.70.100">
    <property type="match status" value="1"/>
</dbReference>
<dbReference type="EMBL" id="PFNG01000237">
    <property type="protein sequence ID" value="PIZ35512.1"/>
    <property type="molecule type" value="Genomic_DNA"/>
</dbReference>
<dbReference type="PROSITE" id="PS00154">
    <property type="entry name" value="ATPASE_E1_E2"/>
    <property type="match status" value="1"/>
</dbReference>
<dbReference type="Gene3D" id="3.40.50.1000">
    <property type="entry name" value="HAD superfamily/HAD-like"/>
    <property type="match status" value="1"/>
</dbReference>
<evidence type="ECO:0000256" key="3">
    <source>
        <dbReference type="ARBA" id="ARBA00022448"/>
    </source>
</evidence>
<feature type="transmembrane region" description="Helical" evidence="16">
    <location>
        <begin position="383"/>
        <end position="405"/>
    </location>
</feature>
<evidence type="ECO:0000313" key="18">
    <source>
        <dbReference type="EMBL" id="PIZ35512.1"/>
    </source>
</evidence>
<dbReference type="InterPro" id="IPR023298">
    <property type="entry name" value="ATPase_P-typ_TM_dom_sf"/>
</dbReference>
<keyword evidence="4 16" id="KW-1003">Cell membrane</keyword>
<evidence type="ECO:0000256" key="10">
    <source>
        <dbReference type="ARBA" id="ARBA00022840"/>
    </source>
</evidence>
<dbReference type="InterPro" id="IPR027256">
    <property type="entry name" value="P-typ_ATPase_IB"/>
</dbReference>
<dbReference type="GO" id="GO:0005524">
    <property type="term" value="F:ATP binding"/>
    <property type="evidence" value="ECO:0007669"/>
    <property type="project" value="UniProtKB-UniRule"/>
</dbReference>
<sequence>MQHEHAHPHKEERTVELNIEHVPDYPEYAAFLEKRLVAQPSVIGARVDLENKLATVTFNPSGITEEGLKKIIEEADQEISHEVHGHIHLGSTEIEPQVAPEAHKHEVHNHVAPAWQSEYGLETEHAGHGPEMVKQLRNAFIVTAILTVAVVFTSPIGEAIIGRTISLPIGRNLFHFIFATPAVLYGGWFFFTGAWRALKLRTTNMATLVSVAVLAAYLYSVAATFIFGGETFYEAATMLLTFVLLGHWLEMAARGRTNEAIKALLDLVPPTANLIVDGEVRQVPVEDVKKGDLLLVRPGEKVPVDGMITEGQTSVDESAITGESLPIPKKASDEVIGATINQEGAFRMRAIKVGEDTTLSQIIALVEAAQRTRAPVQRIIDRVASYLVPVAIGGGLLAFLVWLSFSTQGLIFALTAGIATVVIACPDALALATPIAIVVGTGVGARNGILEKNALALERSARINTVLFDKTGTLTEGRPEVRDIVAVGKLSHDELLRLVAGLEVGSEHTIARSIVAAAKGRGITDLPQVLDYRAVPGRGAIGTIEGREVMVGNLGFMNEEQIDLSKVEAESRRLEEEHKTMIFVVVGGNIEGVLGLADRIKPESKQAIKELHDMGIEVAMITGDNKATAEAVAKELGIDKVFAEVLPAQKAEKVKELQSQGRLVAMVGDGINDAPALVQADLGIAIGAGTDVAIESGAIVLMRNDPRDVVKAIHLGHLVLGKIRQNIAWAIGYNAVALPIAAGVLYPFTGLLLSPQVAAIAMSASTVTVTINSLLLSRQARSLG</sequence>
<dbReference type="SFLD" id="SFLDG00002">
    <property type="entry name" value="C1.7:_P-type_atpase_like"/>
    <property type="match status" value="1"/>
</dbReference>
<evidence type="ECO:0000256" key="15">
    <source>
        <dbReference type="ARBA" id="ARBA00023136"/>
    </source>
</evidence>
<dbReference type="InterPro" id="IPR059000">
    <property type="entry name" value="ATPase_P-type_domA"/>
</dbReference>
<dbReference type="SFLD" id="SFLDF00027">
    <property type="entry name" value="p-type_atpase"/>
    <property type="match status" value="1"/>
</dbReference>
<evidence type="ECO:0000256" key="6">
    <source>
        <dbReference type="ARBA" id="ARBA00022723"/>
    </source>
</evidence>
<dbReference type="GO" id="GO:0005507">
    <property type="term" value="F:copper ion binding"/>
    <property type="evidence" value="ECO:0007669"/>
    <property type="project" value="TreeGrafter"/>
</dbReference>
<accession>A0A2M7T5I5</accession>
<dbReference type="GO" id="GO:0043682">
    <property type="term" value="F:P-type divalent copper transporter activity"/>
    <property type="evidence" value="ECO:0007669"/>
    <property type="project" value="TreeGrafter"/>
</dbReference>
<keyword evidence="14" id="KW-0406">Ion transport</keyword>
<dbReference type="RefSeq" id="WP_286677782.1">
    <property type="nucleotide sequence ID" value="NZ_MNXI01000032.1"/>
</dbReference>
<protein>
    <submittedName>
        <fullName evidence="18">Copper-translocating P-type ATPase</fullName>
    </submittedName>
</protein>
<dbReference type="InterPro" id="IPR044492">
    <property type="entry name" value="P_typ_ATPase_HD_dom"/>
</dbReference>
<dbReference type="InterPro" id="IPR001757">
    <property type="entry name" value="P_typ_ATPase"/>
</dbReference>
<dbReference type="InterPro" id="IPR023214">
    <property type="entry name" value="HAD_sf"/>
</dbReference>
<feature type="domain" description="HMA" evidence="17">
    <location>
        <begin position="13"/>
        <end position="80"/>
    </location>
</feature>
<keyword evidence="15 16" id="KW-0472">Membrane</keyword>
<comment type="caution">
    <text evidence="18">The sequence shown here is derived from an EMBL/GenBank/DDBJ whole genome shotgun (WGS) entry which is preliminary data.</text>
</comment>
<evidence type="ECO:0000256" key="16">
    <source>
        <dbReference type="RuleBase" id="RU362081"/>
    </source>
</evidence>
<evidence type="ECO:0000256" key="1">
    <source>
        <dbReference type="ARBA" id="ARBA00004651"/>
    </source>
</evidence>
<dbReference type="PANTHER" id="PTHR43520">
    <property type="entry name" value="ATP7, ISOFORM B"/>
    <property type="match status" value="1"/>
</dbReference>
<dbReference type="Gene3D" id="3.40.1110.10">
    <property type="entry name" value="Calcium-transporting ATPase, cytoplasmic domain N"/>
    <property type="match status" value="1"/>
</dbReference>
<evidence type="ECO:0000256" key="9">
    <source>
        <dbReference type="ARBA" id="ARBA00022796"/>
    </source>
</evidence>
<comment type="similarity">
    <text evidence="2 16">Belongs to the cation transport ATPase (P-type) (TC 3.A.3) family. Type IB subfamily.</text>
</comment>
<dbReference type="SUPFAM" id="SSF55008">
    <property type="entry name" value="HMA, heavy metal-associated domain"/>
    <property type="match status" value="1"/>
</dbReference>
<dbReference type="SUPFAM" id="SSF81665">
    <property type="entry name" value="Calcium ATPase, transmembrane domain M"/>
    <property type="match status" value="1"/>
</dbReference>
<keyword evidence="10 16" id="KW-0067">ATP-binding</keyword>
<dbReference type="FunFam" id="2.70.150.10:FF:000020">
    <property type="entry name" value="Copper-exporting P-type ATPase A"/>
    <property type="match status" value="1"/>
</dbReference>
<evidence type="ECO:0000256" key="12">
    <source>
        <dbReference type="ARBA" id="ARBA00022989"/>
    </source>
</evidence>
<dbReference type="GO" id="GO:0016887">
    <property type="term" value="F:ATP hydrolysis activity"/>
    <property type="evidence" value="ECO:0007669"/>
    <property type="project" value="InterPro"/>
</dbReference>
<keyword evidence="11" id="KW-1278">Translocase</keyword>
<feature type="transmembrane region" description="Helical" evidence="16">
    <location>
        <begin position="232"/>
        <end position="249"/>
    </location>
</feature>
<dbReference type="SFLD" id="SFLDS00003">
    <property type="entry name" value="Haloacid_Dehalogenase"/>
    <property type="match status" value="1"/>
</dbReference>
<dbReference type="Proteomes" id="UP000230956">
    <property type="component" value="Unassembled WGS sequence"/>
</dbReference>
<dbReference type="Pfam" id="PF00702">
    <property type="entry name" value="Hydrolase"/>
    <property type="match status" value="1"/>
</dbReference>
<evidence type="ECO:0000256" key="7">
    <source>
        <dbReference type="ARBA" id="ARBA00022737"/>
    </source>
</evidence>
<dbReference type="AlphaFoldDB" id="A0A2M7T5I5"/>
<evidence type="ECO:0000256" key="13">
    <source>
        <dbReference type="ARBA" id="ARBA00023008"/>
    </source>
</evidence>
<evidence type="ECO:0000256" key="5">
    <source>
        <dbReference type="ARBA" id="ARBA00022692"/>
    </source>
</evidence>
<dbReference type="PANTHER" id="PTHR43520:SF8">
    <property type="entry name" value="P-TYPE CU(+) TRANSPORTER"/>
    <property type="match status" value="1"/>
</dbReference>
<keyword evidence="9" id="KW-0187">Copper transport</keyword>
<dbReference type="PRINTS" id="PR00943">
    <property type="entry name" value="CUATPASE"/>
</dbReference>
<dbReference type="Gene3D" id="2.70.150.10">
    <property type="entry name" value="Calcium-transporting ATPase, cytoplasmic transduction domain A"/>
    <property type="match status" value="1"/>
</dbReference>
<feature type="transmembrane region" description="Helical" evidence="16">
    <location>
        <begin position="758"/>
        <end position="776"/>
    </location>
</feature>
<feature type="transmembrane region" description="Helical" evidence="16">
    <location>
        <begin position="139"/>
        <end position="161"/>
    </location>
</feature>
<dbReference type="InterPro" id="IPR023299">
    <property type="entry name" value="ATPase_P-typ_cyto_dom_N"/>
</dbReference>
<organism evidence="18 19">
    <name type="scientific">Candidatus Aquicultor secundus</name>
    <dbReference type="NCBI Taxonomy" id="1973895"/>
    <lineage>
        <taxon>Bacteria</taxon>
        <taxon>Bacillati</taxon>
        <taxon>Actinomycetota</taxon>
        <taxon>Candidatus Aquicultoria</taxon>
        <taxon>Candidatus Aquicultorales</taxon>
        <taxon>Candidatus Aquicultoraceae</taxon>
        <taxon>Candidatus Aquicultor</taxon>
    </lineage>
</organism>
<dbReference type="SUPFAM" id="SSF81653">
    <property type="entry name" value="Calcium ATPase, transduction domain A"/>
    <property type="match status" value="1"/>
</dbReference>
<keyword evidence="3" id="KW-0813">Transport</keyword>
<feature type="transmembrane region" description="Helical" evidence="16">
    <location>
        <begin position="411"/>
        <end position="439"/>
    </location>
</feature>
<dbReference type="PRINTS" id="PR00119">
    <property type="entry name" value="CATATPASE"/>
</dbReference>
<dbReference type="NCBIfam" id="TIGR01511">
    <property type="entry name" value="ATPase-IB1_Cu"/>
    <property type="match status" value="1"/>
</dbReference>
<dbReference type="InterPro" id="IPR036163">
    <property type="entry name" value="HMA_dom_sf"/>
</dbReference>
<feature type="transmembrane region" description="Helical" evidence="16">
    <location>
        <begin position="727"/>
        <end position="746"/>
    </location>
</feature>
<dbReference type="InterPro" id="IPR018303">
    <property type="entry name" value="ATPase_P-typ_P_site"/>
</dbReference>
<dbReference type="GO" id="GO:0055070">
    <property type="term" value="P:copper ion homeostasis"/>
    <property type="evidence" value="ECO:0007669"/>
    <property type="project" value="TreeGrafter"/>
</dbReference>
<evidence type="ECO:0000256" key="4">
    <source>
        <dbReference type="ARBA" id="ARBA00022475"/>
    </source>
</evidence>